<reference evidence="2" key="1">
    <citation type="journal article" date="2019" name="Int. J. Syst. Evol. Microbiol.">
        <title>The Global Catalogue of Microorganisms (GCM) 10K type strain sequencing project: providing services to taxonomists for standard genome sequencing and annotation.</title>
        <authorList>
            <consortium name="The Broad Institute Genomics Platform"/>
            <consortium name="The Broad Institute Genome Sequencing Center for Infectious Disease"/>
            <person name="Wu L."/>
            <person name="Ma J."/>
        </authorList>
    </citation>
    <scope>NUCLEOTIDE SEQUENCE [LARGE SCALE GENOMIC DNA]</scope>
    <source>
        <strain evidence="2">NBRC 103632</strain>
    </source>
</reference>
<protein>
    <submittedName>
        <fullName evidence="1">CmcJ/NvfI family oxidoreductase</fullName>
    </submittedName>
</protein>
<sequence>MAGSVQGSFNYVGPMNEEPLYFKHQPHRTNINYDSRVMEVHDIRAFDRPPTLAREGFALARLRLDIGSERDPGAIDEVYHPAFHQLISELTGARKVVVKRSMLRSSERAAQDARLDGVPARYVHCDFDAASFHAMAQAVLADDPLKERWLSGRYAVVQGWRALSPPPQDTPLAVLDRQTLSREDLVHTGNIQGYEGAESRSDNYIYRYNPAHRWAYVSDMTEEDLLLFVGFDSADEGMAGTPHSSFDYWRSCDHTVPRASCETRAFVYWG</sequence>
<dbReference type="PANTHER" id="PTHR34598:SF3">
    <property type="entry name" value="OXIDOREDUCTASE AN1597"/>
    <property type="match status" value="1"/>
</dbReference>
<organism evidence="1 2">
    <name type="scientific">Sphingobium tyrosinilyticum</name>
    <dbReference type="NCBI Taxonomy" id="2715436"/>
    <lineage>
        <taxon>Bacteria</taxon>
        <taxon>Pseudomonadati</taxon>
        <taxon>Pseudomonadota</taxon>
        <taxon>Alphaproteobacteria</taxon>
        <taxon>Sphingomonadales</taxon>
        <taxon>Sphingomonadaceae</taxon>
        <taxon>Sphingobium</taxon>
    </lineage>
</organism>
<name>A0ABV9F6H4_9SPHN</name>
<accession>A0ABV9F6H4</accession>
<evidence type="ECO:0000313" key="1">
    <source>
        <dbReference type="EMBL" id="MFC4595854.1"/>
    </source>
</evidence>
<evidence type="ECO:0000313" key="2">
    <source>
        <dbReference type="Proteomes" id="UP001595957"/>
    </source>
</evidence>
<dbReference type="EMBL" id="JBHSFZ010000058">
    <property type="protein sequence ID" value="MFC4595854.1"/>
    <property type="molecule type" value="Genomic_DNA"/>
</dbReference>
<dbReference type="NCBIfam" id="NF041278">
    <property type="entry name" value="CmcJ_NvfI_EfuI"/>
    <property type="match status" value="1"/>
</dbReference>
<comment type="caution">
    <text evidence="1">The sequence shown here is derived from an EMBL/GenBank/DDBJ whole genome shotgun (WGS) entry which is preliminary data.</text>
</comment>
<keyword evidence="2" id="KW-1185">Reference proteome</keyword>
<dbReference type="RefSeq" id="WP_380806570.1">
    <property type="nucleotide sequence ID" value="NZ_JBHSFZ010000058.1"/>
</dbReference>
<proteinExistence type="predicted"/>
<gene>
    <name evidence="1" type="ORF">ACFO3E_16960</name>
</gene>
<dbReference type="PANTHER" id="PTHR34598">
    <property type="entry name" value="BLL6449 PROTEIN"/>
    <property type="match status" value="1"/>
</dbReference>
<dbReference type="InterPro" id="IPR044053">
    <property type="entry name" value="AsaB-like"/>
</dbReference>
<dbReference type="Proteomes" id="UP001595957">
    <property type="component" value="Unassembled WGS sequence"/>
</dbReference>